<evidence type="ECO:0000313" key="3">
    <source>
        <dbReference type="Proteomes" id="UP000823927"/>
    </source>
</evidence>
<dbReference type="InterPro" id="IPR016181">
    <property type="entry name" value="Acyl_CoA_acyltransferase"/>
</dbReference>
<dbReference type="CDD" id="cd04301">
    <property type="entry name" value="NAT_SF"/>
    <property type="match status" value="1"/>
</dbReference>
<dbReference type="GO" id="GO:0016747">
    <property type="term" value="F:acyltransferase activity, transferring groups other than amino-acyl groups"/>
    <property type="evidence" value="ECO:0007669"/>
    <property type="project" value="InterPro"/>
</dbReference>
<feature type="domain" description="N-acetyltransferase" evidence="1">
    <location>
        <begin position="2"/>
        <end position="136"/>
    </location>
</feature>
<dbReference type="InterPro" id="IPR000182">
    <property type="entry name" value="GNAT_dom"/>
</dbReference>
<dbReference type="AlphaFoldDB" id="A0A9D1F6T0"/>
<gene>
    <name evidence="2" type="ORF">IAB46_10525</name>
</gene>
<proteinExistence type="predicted"/>
<dbReference type="Proteomes" id="UP000823927">
    <property type="component" value="Unassembled WGS sequence"/>
</dbReference>
<organism evidence="2 3">
    <name type="scientific">Candidatus Scybalocola faecigallinarum</name>
    <dbReference type="NCBI Taxonomy" id="2840941"/>
    <lineage>
        <taxon>Bacteria</taxon>
        <taxon>Bacillati</taxon>
        <taxon>Bacillota</taxon>
        <taxon>Clostridia</taxon>
        <taxon>Lachnospirales</taxon>
        <taxon>Lachnospiraceae</taxon>
        <taxon>Lachnospiraceae incertae sedis</taxon>
        <taxon>Candidatus Scybalocola (ex Gilroy et al. 2021)</taxon>
    </lineage>
</organism>
<dbReference type="Gene3D" id="3.40.630.30">
    <property type="match status" value="1"/>
</dbReference>
<evidence type="ECO:0000313" key="2">
    <source>
        <dbReference type="EMBL" id="HIS47962.1"/>
    </source>
</evidence>
<accession>A0A9D1F6T0</accession>
<dbReference type="Pfam" id="PF00583">
    <property type="entry name" value="Acetyltransf_1"/>
    <property type="match status" value="1"/>
</dbReference>
<reference evidence="2" key="1">
    <citation type="submission" date="2020-10" db="EMBL/GenBank/DDBJ databases">
        <authorList>
            <person name="Gilroy R."/>
        </authorList>
    </citation>
    <scope>NUCLEOTIDE SEQUENCE</scope>
    <source>
        <strain evidence="2">CHK178-757</strain>
    </source>
</reference>
<evidence type="ECO:0000259" key="1">
    <source>
        <dbReference type="PROSITE" id="PS51186"/>
    </source>
</evidence>
<dbReference type="SUPFAM" id="SSF55729">
    <property type="entry name" value="Acyl-CoA N-acyltransferases (Nat)"/>
    <property type="match status" value="1"/>
</dbReference>
<name>A0A9D1F6T0_9FIRM</name>
<sequence length="147" mass="17429">MVVIRPLENGDRDFWYSLDRHLPEWEFDNKVRTKRGYVLLDDDVPVGILRYNLFWDQIPFCTLIFIKQDQQGKGYGKRLMDYWERAMEAQGFGMLLTSTQSDEQAQHFYRKLGYKDCGGLVMDIPGYAQPMEIFLYKAIDPKQDDRV</sequence>
<dbReference type="EMBL" id="DVIT01000037">
    <property type="protein sequence ID" value="HIS47962.1"/>
    <property type="molecule type" value="Genomic_DNA"/>
</dbReference>
<protein>
    <submittedName>
        <fullName evidence="2">GNAT family N-acetyltransferase</fullName>
    </submittedName>
</protein>
<reference evidence="2" key="2">
    <citation type="journal article" date="2021" name="PeerJ">
        <title>Extensive microbial diversity within the chicken gut microbiome revealed by metagenomics and culture.</title>
        <authorList>
            <person name="Gilroy R."/>
            <person name="Ravi A."/>
            <person name="Getino M."/>
            <person name="Pursley I."/>
            <person name="Horton D.L."/>
            <person name="Alikhan N.F."/>
            <person name="Baker D."/>
            <person name="Gharbi K."/>
            <person name="Hall N."/>
            <person name="Watson M."/>
            <person name="Adriaenssens E.M."/>
            <person name="Foster-Nyarko E."/>
            <person name="Jarju S."/>
            <person name="Secka A."/>
            <person name="Antonio M."/>
            <person name="Oren A."/>
            <person name="Chaudhuri R.R."/>
            <person name="La Ragione R."/>
            <person name="Hildebrand F."/>
            <person name="Pallen M.J."/>
        </authorList>
    </citation>
    <scope>NUCLEOTIDE SEQUENCE</scope>
    <source>
        <strain evidence="2">CHK178-757</strain>
    </source>
</reference>
<comment type="caution">
    <text evidence="2">The sequence shown here is derived from an EMBL/GenBank/DDBJ whole genome shotgun (WGS) entry which is preliminary data.</text>
</comment>
<dbReference type="PROSITE" id="PS51186">
    <property type="entry name" value="GNAT"/>
    <property type="match status" value="1"/>
</dbReference>